<protein>
    <submittedName>
        <fullName evidence="1">Uu.00g077570.m01.CDS01</fullName>
    </submittedName>
</protein>
<reference evidence="1" key="1">
    <citation type="submission" date="2023-10" db="EMBL/GenBank/DDBJ databases">
        <authorList>
            <person name="Hackl T."/>
        </authorList>
    </citation>
    <scope>NUCLEOTIDE SEQUENCE</scope>
</reference>
<comment type="caution">
    <text evidence="1">The sequence shown here is derived from an EMBL/GenBank/DDBJ whole genome shotgun (WGS) entry which is preliminary data.</text>
</comment>
<evidence type="ECO:0000313" key="2">
    <source>
        <dbReference type="Proteomes" id="UP001295740"/>
    </source>
</evidence>
<sequence>MLLNLNTDRSPKRCENPQIIFQDIHRKAPVHQTTKHRHPTTIGRCALEYVHWPSISHQGLQLVGAIFTPNPLDPSTTTRQRGETKDEADAVVLPGLPSLEVTGVEQLTGVEEAVEEVMEAEEVAEEAVDAEPD</sequence>
<dbReference type="EMBL" id="CAUWAG010000018">
    <property type="protein sequence ID" value="CAJ2512132.1"/>
    <property type="molecule type" value="Genomic_DNA"/>
</dbReference>
<evidence type="ECO:0000313" key="1">
    <source>
        <dbReference type="EMBL" id="CAJ2512132.1"/>
    </source>
</evidence>
<accession>A0AAI8VW33</accession>
<proteinExistence type="predicted"/>
<keyword evidence="2" id="KW-1185">Reference proteome</keyword>
<gene>
    <name evidence="1" type="ORF">KHLLAP_LOCUS12600</name>
</gene>
<name>A0AAI8VW33_9PEZI</name>
<organism evidence="1 2">
    <name type="scientific">Anthostomella pinea</name>
    <dbReference type="NCBI Taxonomy" id="933095"/>
    <lineage>
        <taxon>Eukaryota</taxon>
        <taxon>Fungi</taxon>
        <taxon>Dikarya</taxon>
        <taxon>Ascomycota</taxon>
        <taxon>Pezizomycotina</taxon>
        <taxon>Sordariomycetes</taxon>
        <taxon>Xylariomycetidae</taxon>
        <taxon>Xylariales</taxon>
        <taxon>Xylariaceae</taxon>
        <taxon>Anthostomella</taxon>
    </lineage>
</organism>
<dbReference type="Proteomes" id="UP001295740">
    <property type="component" value="Unassembled WGS sequence"/>
</dbReference>
<dbReference type="AlphaFoldDB" id="A0AAI8VW33"/>